<dbReference type="InterPro" id="IPR013881">
    <property type="entry name" value="Pre-mRNA_splic_Prp3_dom"/>
</dbReference>
<evidence type="ECO:0000313" key="3">
    <source>
        <dbReference type="EMBL" id="KAJ7737918.1"/>
    </source>
</evidence>
<dbReference type="Pfam" id="PF08572">
    <property type="entry name" value="PRP3"/>
    <property type="match status" value="1"/>
</dbReference>
<keyword evidence="4" id="KW-1185">Reference proteome</keyword>
<protein>
    <submittedName>
        <fullName evidence="3">Pre-mRNA processing factor 3-domain-containing protein</fullName>
    </submittedName>
</protein>
<comment type="caution">
    <text evidence="3">The sequence shown here is derived from an EMBL/GenBank/DDBJ whole genome shotgun (WGS) entry which is preliminary data.</text>
</comment>
<name>A0AAD7MYD9_9AGAR</name>
<dbReference type="GO" id="GO:0000398">
    <property type="term" value="P:mRNA splicing, via spliceosome"/>
    <property type="evidence" value="ECO:0007669"/>
    <property type="project" value="InterPro"/>
</dbReference>
<feature type="domain" description="Pre-mRNA-splicing factor 3" evidence="2">
    <location>
        <begin position="36"/>
        <end position="143"/>
    </location>
</feature>
<proteinExistence type="predicted"/>
<dbReference type="PANTHER" id="PTHR14212:SF0">
    <property type="entry name" value="U4_U6 SMALL NUCLEAR RIBONUCLEOPROTEIN PRP3"/>
    <property type="match status" value="1"/>
</dbReference>
<evidence type="ECO:0000259" key="2">
    <source>
        <dbReference type="Pfam" id="PF08572"/>
    </source>
</evidence>
<reference evidence="3" key="1">
    <citation type="submission" date="2023-03" db="EMBL/GenBank/DDBJ databases">
        <title>Massive genome expansion in bonnet fungi (Mycena s.s.) driven by repeated elements and novel gene families across ecological guilds.</title>
        <authorList>
            <consortium name="Lawrence Berkeley National Laboratory"/>
            <person name="Harder C.B."/>
            <person name="Miyauchi S."/>
            <person name="Viragh M."/>
            <person name="Kuo A."/>
            <person name="Thoen E."/>
            <person name="Andreopoulos B."/>
            <person name="Lu D."/>
            <person name="Skrede I."/>
            <person name="Drula E."/>
            <person name="Henrissat B."/>
            <person name="Morin E."/>
            <person name="Kohler A."/>
            <person name="Barry K."/>
            <person name="LaButti K."/>
            <person name="Morin E."/>
            <person name="Salamov A."/>
            <person name="Lipzen A."/>
            <person name="Mereny Z."/>
            <person name="Hegedus B."/>
            <person name="Baldrian P."/>
            <person name="Stursova M."/>
            <person name="Weitz H."/>
            <person name="Taylor A."/>
            <person name="Grigoriev I.V."/>
            <person name="Nagy L.G."/>
            <person name="Martin F."/>
            <person name="Kauserud H."/>
        </authorList>
    </citation>
    <scope>NUCLEOTIDE SEQUENCE</scope>
    <source>
        <strain evidence="3">CBHHK188m</strain>
    </source>
</reference>
<dbReference type="GO" id="GO:0046540">
    <property type="term" value="C:U4/U6 x U5 tri-snRNP complex"/>
    <property type="evidence" value="ECO:0007669"/>
    <property type="project" value="InterPro"/>
</dbReference>
<feature type="region of interest" description="Disordered" evidence="1">
    <location>
        <begin position="187"/>
        <end position="218"/>
    </location>
</feature>
<gene>
    <name evidence="3" type="ORF">DFH07DRAFT_944183</name>
</gene>
<dbReference type="InterPro" id="IPR027104">
    <property type="entry name" value="Prp3"/>
</dbReference>
<feature type="compositionally biased region" description="Basic and acidic residues" evidence="1">
    <location>
        <begin position="187"/>
        <end position="210"/>
    </location>
</feature>
<evidence type="ECO:0000256" key="1">
    <source>
        <dbReference type="SAM" id="MobiDB-lite"/>
    </source>
</evidence>
<dbReference type="PANTHER" id="PTHR14212">
    <property type="entry name" value="U4/U6-ASSOCIATED RNA SPLICING FACTOR-RELATED"/>
    <property type="match status" value="1"/>
</dbReference>
<dbReference type="AlphaFoldDB" id="A0AAD7MYD9"/>
<organism evidence="3 4">
    <name type="scientific">Mycena maculata</name>
    <dbReference type="NCBI Taxonomy" id="230809"/>
    <lineage>
        <taxon>Eukaryota</taxon>
        <taxon>Fungi</taxon>
        <taxon>Dikarya</taxon>
        <taxon>Basidiomycota</taxon>
        <taxon>Agaricomycotina</taxon>
        <taxon>Agaricomycetes</taxon>
        <taxon>Agaricomycetidae</taxon>
        <taxon>Agaricales</taxon>
        <taxon>Marasmiineae</taxon>
        <taxon>Mycenaceae</taxon>
        <taxon>Mycena</taxon>
    </lineage>
</organism>
<accession>A0AAD7MYD9</accession>
<dbReference type="EMBL" id="JARJLG010000140">
    <property type="protein sequence ID" value="KAJ7737918.1"/>
    <property type="molecule type" value="Genomic_DNA"/>
</dbReference>
<sequence length="254" mass="29201">MFIRGVHDERQERMLWDLFQKRRTPIWSSACNPTVGAADSPITIYIQHPIPIRVPAEEDKVALKPMMLTKKEPKKLRNRERAAYLRDKLDRQATGFIHPEPATASVNLSNRMTVLTSDHVQDPTRVEARIRREVAERKHANERRMRGGKEPLRPHAQVQAEGAAQFLKSYRRLMMERIVPAHPRSVVLEDPKSDASRKVDPAAALEDKDAAGPVGRQAQCEELSHRYGKKLLGEKLRENWDQARNWKAEDEDSL</sequence>
<dbReference type="Proteomes" id="UP001215280">
    <property type="component" value="Unassembled WGS sequence"/>
</dbReference>
<evidence type="ECO:0000313" key="4">
    <source>
        <dbReference type="Proteomes" id="UP001215280"/>
    </source>
</evidence>